<reference evidence="1 2" key="1">
    <citation type="submission" date="2017-05" db="EMBL/GenBank/DDBJ databases">
        <authorList>
            <person name="Varghese N."/>
            <person name="Submissions S."/>
        </authorList>
    </citation>
    <scope>NUCLEOTIDE SEQUENCE [LARGE SCALE GENOMIC DNA]</scope>
    <source>
        <strain evidence="1 2">DSM 15522</strain>
    </source>
</reference>
<dbReference type="RefSeq" id="WP_283400739.1">
    <property type="nucleotide sequence ID" value="NZ_FXUB01000003.1"/>
</dbReference>
<evidence type="ECO:0008006" key="3">
    <source>
        <dbReference type="Google" id="ProtNLM"/>
    </source>
</evidence>
<proteinExistence type="predicted"/>
<dbReference type="Proteomes" id="UP001157911">
    <property type="component" value="Unassembled WGS sequence"/>
</dbReference>
<evidence type="ECO:0000313" key="1">
    <source>
        <dbReference type="EMBL" id="SMP14149.1"/>
    </source>
</evidence>
<organism evidence="1 2">
    <name type="scientific">Desulfurobacterium pacificum</name>
    <dbReference type="NCBI Taxonomy" id="240166"/>
    <lineage>
        <taxon>Bacteria</taxon>
        <taxon>Pseudomonadati</taxon>
        <taxon>Aquificota</taxon>
        <taxon>Aquificia</taxon>
        <taxon>Desulfurobacteriales</taxon>
        <taxon>Desulfurobacteriaceae</taxon>
        <taxon>Desulfurobacterium</taxon>
    </lineage>
</organism>
<comment type="caution">
    <text evidence="1">The sequence shown here is derived from an EMBL/GenBank/DDBJ whole genome shotgun (WGS) entry which is preliminary data.</text>
</comment>
<protein>
    <recommendedName>
        <fullName evidence="3">AsmA domain-containing protein</fullName>
    </recommendedName>
</protein>
<sequence length="274" mass="30490">MSKKERLIITLLLFAGALISSYFALQTLIKYEIQNKVNHALDKFPGSVSYKKINYSLIKNEITIDDLKFSYQNYSAEIGKIKIDLPFSVSKIPPSLSVSIADATLSSNLPYMKEMLSLTDYHRNKVKINAAIIYLISGNNVNLSLSAEGKDLGSINLGVQLQGNLSTPSRLKLKKLELTYRDQGLVKGFLRKQAELAGEDVRTFKKQLISSLQGKLPPSVLIPLSNFIEAPRCLHLSLNPKRPITLHEAANMLKRSAPLEEISSKLNITLSICD</sequence>
<name>A0ABY1NP06_9BACT</name>
<evidence type="ECO:0000313" key="2">
    <source>
        <dbReference type="Proteomes" id="UP001157911"/>
    </source>
</evidence>
<keyword evidence="2" id="KW-1185">Reference proteome</keyword>
<dbReference type="EMBL" id="FXUB01000003">
    <property type="protein sequence ID" value="SMP14149.1"/>
    <property type="molecule type" value="Genomic_DNA"/>
</dbReference>
<gene>
    <name evidence="1" type="ORF">SAMN06265339_1282</name>
</gene>
<accession>A0ABY1NP06</accession>